<dbReference type="AlphaFoldDB" id="A0A8S1ERH0"/>
<dbReference type="SUPFAM" id="SSF81995">
    <property type="entry name" value="beta-sandwich domain of Sec23/24"/>
    <property type="match status" value="1"/>
</dbReference>
<feature type="region of interest" description="Disordered" evidence="1">
    <location>
        <begin position="182"/>
        <end position="209"/>
    </location>
</feature>
<sequence length="289" mass="32680">MDEKTPRMPPAAGYPFPFCTTSSPSSVFPPMPMFPQQMQQAYTQFLQAHIMQMAAHQHQQQQQQQQQQRLSAGISPVQSDQASSRSESPQNTRKLVLDEDGCAPCPACGERIAENQFASHLEAEKAKLINHITSMKERRNCDSTFYDQSSTLKREAELARIRNNQQKRLVLKRGPSTNNVIRDCLTPFSRQSNDETGSSESPDTKKDEEFGTMKCSSCQQTCPYAIIMSTFDRPKCQMCFDIIRTQSCILSINTPTHQNDEEEEEVENASPPMCKKMKLDIDEIPVASE</sequence>
<reference evidence="2 3" key="1">
    <citation type="submission" date="2020-04" db="EMBL/GenBank/DDBJ databases">
        <authorList>
            <person name="Laetsch R D."/>
            <person name="Stevens L."/>
            <person name="Kumar S."/>
            <person name="Blaxter L. M."/>
        </authorList>
    </citation>
    <scope>NUCLEOTIDE SEQUENCE [LARGE SCALE GENOMIC DNA]</scope>
</reference>
<protein>
    <submittedName>
        <fullName evidence="2">Uncharacterized protein</fullName>
    </submittedName>
</protein>
<dbReference type="Proteomes" id="UP000494206">
    <property type="component" value="Unassembled WGS sequence"/>
</dbReference>
<organism evidence="2 3">
    <name type="scientific">Caenorhabditis bovis</name>
    <dbReference type="NCBI Taxonomy" id="2654633"/>
    <lineage>
        <taxon>Eukaryota</taxon>
        <taxon>Metazoa</taxon>
        <taxon>Ecdysozoa</taxon>
        <taxon>Nematoda</taxon>
        <taxon>Chromadorea</taxon>
        <taxon>Rhabditida</taxon>
        <taxon>Rhabditina</taxon>
        <taxon>Rhabditomorpha</taxon>
        <taxon>Rhabditoidea</taxon>
        <taxon>Rhabditidae</taxon>
        <taxon>Peloderinae</taxon>
        <taxon>Caenorhabditis</taxon>
    </lineage>
</organism>
<feature type="compositionally biased region" description="Polar residues" evidence="1">
    <location>
        <begin position="76"/>
        <end position="93"/>
    </location>
</feature>
<name>A0A8S1ERH0_9PELO</name>
<accession>A0A8S1ERH0</accession>
<dbReference type="OrthoDB" id="5810293at2759"/>
<feature type="region of interest" description="Disordered" evidence="1">
    <location>
        <begin position="56"/>
        <end position="93"/>
    </location>
</feature>
<evidence type="ECO:0000313" key="3">
    <source>
        <dbReference type="Proteomes" id="UP000494206"/>
    </source>
</evidence>
<evidence type="ECO:0000256" key="1">
    <source>
        <dbReference type="SAM" id="MobiDB-lite"/>
    </source>
</evidence>
<comment type="caution">
    <text evidence="2">The sequence shown here is derived from an EMBL/GenBank/DDBJ whole genome shotgun (WGS) entry which is preliminary data.</text>
</comment>
<gene>
    <name evidence="2" type="ORF">CBOVIS_LOCUS6397</name>
</gene>
<feature type="compositionally biased region" description="Low complexity" evidence="1">
    <location>
        <begin position="56"/>
        <end position="68"/>
    </location>
</feature>
<proteinExistence type="predicted"/>
<feature type="compositionally biased region" description="Polar residues" evidence="1">
    <location>
        <begin position="188"/>
        <end position="201"/>
    </location>
</feature>
<keyword evidence="3" id="KW-1185">Reference proteome</keyword>
<dbReference type="EMBL" id="CADEPM010000004">
    <property type="protein sequence ID" value="CAB3403999.1"/>
    <property type="molecule type" value="Genomic_DNA"/>
</dbReference>
<evidence type="ECO:0000313" key="2">
    <source>
        <dbReference type="EMBL" id="CAB3403999.1"/>
    </source>
</evidence>